<evidence type="ECO:0000313" key="3">
    <source>
        <dbReference type="Proteomes" id="UP000177050"/>
    </source>
</evidence>
<dbReference type="InterPro" id="IPR001509">
    <property type="entry name" value="Epimerase_deHydtase"/>
</dbReference>
<feature type="domain" description="NAD-dependent epimerase/dehydratase" evidence="1">
    <location>
        <begin position="5"/>
        <end position="215"/>
    </location>
</feature>
<protein>
    <recommendedName>
        <fullName evidence="1">NAD-dependent epimerase/dehydratase domain-containing protein</fullName>
    </recommendedName>
</protein>
<dbReference type="EMBL" id="MGBR01000001">
    <property type="protein sequence ID" value="OGK73730.1"/>
    <property type="molecule type" value="Genomic_DNA"/>
</dbReference>
<gene>
    <name evidence="2" type="ORF">A3K52_03010</name>
</gene>
<reference evidence="2 3" key="1">
    <citation type="journal article" date="2016" name="Nat. Commun.">
        <title>Thousands of microbial genomes shed light on interconnected biogeochemical processes in an aquifer system.</title>
        <authorList>
            <person name="Anantharaman K."/>
            <person name="Brown C.T."/>
            <person name="Hug L.A."/>
            <person name="Sharon I."/>
            <person name="Castelle C.J."/>
            <person name="Probst A.J."/>
            <person name="Thomas B.C."/>
            <person name="Singh A."/>
            <person name="Wilkins M.J."/>
            <person name="Karaoz U."/>
            <person name="Brodie E.L."/>
            <person name="Williams K.H."/>
            <person name="Hubbard S.S."/>
            <person name="Banfield J.F."/>
        </authorList>
    </citation>
    <scope>NUCLEOTIDE SEQUENCE [LARGE SCALE GENOMIC DNA]</scope>
</reference>
<accession>A0A1F7L0S6</accession>
<dbReference type="Gene3D" id="3.40.50.720">
    <property type="entry name" value="NAD(P)-binding Rossmann-like Domain"/>
    <property type="match status" value="1"/>
</dbReference>
<dbReference type="PANTHER" id="PTHR43245:SF13">
    <property type="entry name" value="UDP-D-APIOSE_UDP-D-XYLOSE SYNTHASE 2"/>
    <property type="match status" value="1"/>
</dbReference>
<dbReference type="SUPFAM" id="SSF51735">
    <property type="entry name" value="NAD(P)-binding Rossmann-fold domains"/>
    <property type="match status" value="1"/>
</dbReference>
<name>A0A1F7L0S6_9BACT</name>
<proteinExistence type="predicted"/>
<dbReference type="CDD" id="cd08946">
    <property type="entry name" value="SDR_e"/>
    <property type="match status" value="1"/>
</dbReference>
<evidence type="ECO:0000259" key="1">
    <source>
        <dbReference type="Pfam" id="PF01370"/>
    </source>
</evidence>
<dbReference type="Pfam" id="PF01370">
    <property type="entry name" value="Epimerase"/>
    <property type="match status" value="1"/>
</dbReference>
<dbReference type="InterPro" id="IPR050177">
    <property type="entry name" value="Lipid_A_modif_metabolic_enz"/>
</dbReference>
<dbReference type="InterPro" id="IPR036291">
    <property type="entry name" value="NAD(P)-bd_dom_sf"/>
</dbReference>
<dbReference type="PANTHER" id="PTHR43245">
    <property type="entry name" value="BIFUNCTIONAL POLYMYXIN RESISTANCE PROTEIN ARNA"/>
    <property type="match status" value="1"/>
</dbReference>
<dbReference type="AlphaFoldDB" id="A0A1F7L0S6"/>
<comment type="caution">
    <text evidence="2">The sequence shown here is derived from an EMBL/GenBank/DDBJ whole genome shotgun (WGS) entry which is preliminary data.</text>
</comment>
<evidence type="ECO:0000313" key="2">
    <source>
        <dbReference type="EMBL" id="OGK73730.1"/>
    </source>
</evidence>
<organism evidence="2 3">
    <name type="scientific">Candidatus Roizmanbacteria bacterium RIFOXYD1_FULL_38_12</name>
    <dbReference type="NCBI Taxonomy" id="1802093"/>
    <lineage>
        <taxon>Bacteria</taxon>
        <taxon>Candidatus Roizmaniibacteriota</taxon>
    </lineage>
</organism>
<dbReference type="Proteomes" id="UP000177050">
    <property type="component" value="Unassembled WGS sequence"/>
</dbReference>
<sequence length="289" mass="32817">MKKCIITGASGLLGSYLVPLLSKEYEIYSLSRNKGIRQYNVNNIDIDLSKDWSIRKLPQSVDLVIHLAQSDNYNDFPKNAAQIFRINTESTLKLLQYSCLNKVKRVIIASSGGVYKESKKPHKETDPLTDKPNFYITSKICLEHLAKSYKDFFDISIIRPFFIYGQNQKKHMLFPRLTKLIKEKKEIVLKGKNGVTINPIHAQDVANAVLSLISKKSIYAVNLGGTENFSLRDAIIMISSFLGVKPLIKIENTESNDYILANIDLMKKELYIPKIQFNKGILDVIKSKA</sequence>